<dbReference type="InterPro" id="IPR014914">
    <property type="entry name" value="RES_dom"/>
</dbReference>
<protein>
    <recommendedName>
        <fullName evidence="1">RES domain-containing protein</fullName>
    </recommendedName>
</protein>
<dbReference type="Pfam" id="PF08808">
    <property type="entry name" value="RES"/>
    <property type="match status" value="1"/>
</dbReference>
<dbReference type="EMBL" id="NVNL01000013">
    <property type="protein sequence ID" value="PEA90152.1"/>
    <property type="molecule type" value="Genomic_DNA"/>
</dbReference>
<proteinExistence type="predicted"/>
<evidence type="ECO:0000313" key="2">
    <source>
        <dbReference type="EMBL" id="PEA90152.1"/>
    </source>
</evidence>
<evidence type="ECO:0000259" key="1">
    <source>
        <dbReference type="SMART" id="SM00953"/>
    </source>
</evidence>
<dbReference type="AlphaFoldDB" id="A0A9X6YB87"/>
<sequence>MNYFICSNCVIDEILIDYINENGSLNECSLCKENKHSIDLRVDEKFSQMIKGLIRFHYEGIYYSSRFGEQTAEGLLLDDNKIIKISEEFREEYDEMGESEFVNLLLKGGYYEHYENGVSLATGERYDMGPPVPELWDKNLRSLMNTLKYQNYYEVVKQLTDKLRLIKDYIGYYLKEEEFYRARIGVAKECTYSPVDDDILDEGEYFKTYLPYRGKSIGSPPPQKCNEGRMNRNGVSFLYLASDIETAISENRPSRKHLISIGRFKRKSELYVANFNDINYKDFCISDKLIDDYIFLKDIEKAFSIPKPNKDYRETQCFAEAMLNLGFEGIAYKSSLTNSDGYNLVIFTPDKFEYDINFSQVYEVEKVQYKYEEKTSTIKADSWYFCEHERGYSELEGKEIIEKYGDVLITHDGKIPQI</sequence>
<name>A0A9X6YB87_BACTU</name>
<evidence type="ECO:0000313" key="3">
    <source>
        <dbReference type="Proteomes" id="UP000220702"/>
    </source>
</evidence>
<dbReference type="Proteomes" id="UP000220702">
    <property type="component" value="Unassembled WGS sequence"/>
</dbReference>
<comment type="caution">
    <text evidence="2">The sequence shown here is derived from an EMBL/GenBank/DDBJ whole genome shotgun (WGS) entry which is preliminary data.</text>
</comment>
<dbReference type="RefSeq" id="WP_098901855.1">
    <property type="nucleotide sequence ID" value="NZ_NVNL01000013.1"/>
</dbReference>
<reference evidence="2 3" key="1">
    <citation type="submission" date="2017-09" db="EMBL/GenBank/DDBJ databases">
        <title>Large-scale bioinformatics analysis of Bacillus genomes uncovers conserved roles of natural products in bacterial physiology.</title>
        <authorList>
            <consortium name="Agbiome Team Llc"/>
            <person name="Bleich R.M."/>
            <person name="Grubbs K.J."/>
            <person name="Santa Maria K.C."/>
            <person name="Allen S.E."/>
            <person name="Farag S."/>
            <person name="Shank E.A."/>
            <person name="Bowers A."/>
        </authorList>
    </citation>
    <scope>NUCLEOTIDE SEQUENCE [LARGE SCALE GENOMIC DNA]</scope>
    <source>
        <strain evidence="2 3">AFS089089</strain>
    </source>
</reference>
<gene>
    <name evidence="2" type="ORF">CON71_09260</name>
</gene>
<organism evidence="2 3">
    <name type="scientific">Bacillus thuringiensis</name>
    <dbReference type="NCBI Taxonomy" id="1428"/>
    <lineage>
        <taxon>Bacteria</taxon>
        <taxon>Bacillati</taxon>
        <taxon>Bacillota</taxon>
        <taxon>Bacilli</taxon>
        <taxon>Bacillales</taxon>
        <taxon>Bacillaceae</taxon>
        <taxon>Bacillus</taxon>
        <taxon>Bacillus cereus group</taxon>
    </lineage>
</organism>
<dbReference type="SMART" id="SM00953">
    <property type="entry name" value="RES"/>
    <property type="match status" value="1"/>
</dbReference>
<accession>A0A9X6YB87</accession>
<feature type="domain" description="RES" evidence="1">
    <location>
        <begin position="211"/>
        <end position="355"/>
    </location>
</feature>